<dbReference type="Proteomes" id="UP001432180">
    <property type="component" value="Chromosome"/>
</dbReference>
<protein>
    <submittedName>
        <fullName evidence="1">Intracellular sulfur oxidation protein DsrL</fullName>
    </submittedName>
</protein>
<dbReference type="EMBL" id="CP121472">
    <property type="protein sequence ID" value="WPL15488.1"/>
    <property type="molecule type" value="Genomic_DNA"/>
</dbReference>
<evidence type="ECO:0000313" key="2">
    <source>
        <dbReference type="Proteomes" id="UP001432180"/>
    </source>
</evidence>
<accession>A0ABZ0S2R5</accession>
<proteinExistence type="predicted"/>
<reference evidence="1 2" key="1">
    <citation type="journal article" date="2023" name="Microorganisms">
        <title>Thiorhodovibrio frisius and Trv. litoralis spp. nov., Two Novel Members from a Clade of Fastidious Purple Sulfur Bacteria That Exhibit Unique Red-Shifted Light-Harvesting Capabilities.</title>
        <authorList>
            <person name="Methner A."/>
            <person name="Kuzyk S.B."/>
            <person name="Petersen J."/>
            <person name="Bauer S."/>
            <person name="Brinkmann H."/>
            <person name="Sichau K."/>
            <person name="Wanner G."/>
            <person name="Wolf J."/>
            <person name="Neumann-Schaal M."/>
            <person name="Henke P."/>
            <person name="Tank M."/>
            <person name="Sproer C."/>
            <person name="Bunk B."/>
            <person name="Overmann J."/>
        </authorList>
    </citation>
    <scope>NUCLEOTIDE SEQUENCE [LARGE SCALE GENOMIC DNA]</scope>
    <source>
        <strain evidence="1 2">DSM 6702</strain>
    </source>
</reference>
<dbReference type="SUPFAM" id="SSF48695">
    <property type="entry name" value="Multiheme cytochromes"/>
    <property type="match status" value="1"/>
</dbReference>
<organism evidence="1 2">
    <name type="scientific">Thiorhodovibrio winogradskyi</name>
    <dbReference type="NCBI Taxonomy" id="77007"/>
    <lineage>
        <taxon>Bacteria</taxon>
        <taxon>Pseudomonadati</taxon>
        <taxon>Pseudomonadota</taxon>
        <taxon>Gammaproteobacteria</taxon>
        <taxon>Chromatiales</taxon>
        <taxon>Chromatiaceae</taxon>
        <taxon>Thiorhodovibrio</taxon>
    </lineage>
</organism>
<gene>
    <name evidence="1" type="primary">dsrL</name>
    <name evidence="1" type="ORF">Thiowin_00387</name>
</gene>
<keyword evidence="2" id="KW-1185">Reference proteome</keyword>
<dbReference type="InterPro" id="IPR036280">
    <property type="entry name" value="Multihaem_cyt_sf"/>
</dbReference>
<sequence>MTEAKVTKPWWFAGCSTLMVLAVMGAALLGAGDVRAEAIGGFVVTGSKAAGLDSCVEPTREMRRYHMEYIRHQRDTTVYNGIRHTKYSLSGCVGCHTGHTADGVPIPVNGKGQFCNACHETAAVTLNCFDCHATVPDGEGWNQVTEQDRSVPARALHQGPAAVHPVTSRPVTTLTGVHPLVDALGATLVQIPEAVRQEDFKER</sequence>
<evidence type="ECO:0000313" key="1">
    <source>
        <dbReference type="EMBL" id="WPL15488.1"/>
    </source>
</evidence>
<name>A0ABZ0S2R5_9GAMM</name>
<dbReference type="Gene3D" id="3.90.10.10">
    <property type="entry name" value="Cytochrome C3"/>
    <property type="match status" value="1"/>
</dbReference>
<dbReference type="RefSeq" id="WP_328986058.1">
    <property type="nucleotide sequence ID" value="NZ_CP121472.1"/>
</dbReference>